<reference evidence="8" key="1">
    <citation type="submission" date="2022-10" db="EMBL/GenBank/DDBJ databases">
        <authorList>
            <person name="Chen Y."/>
            <person name="Dougan E. K."/>
            <person name="Chan C."/>
            <person name="Rhodes N."/>
            <person name="Thang M."/>
        </authorList>
    </citation>
    <scope>NUCLEOTIDE SEQUENCE</scope>
</reference>
<feature type="region of interest" description="Disordered" evidence="5">
    <location>
        <begin position="1062"/>
        <end position="1083"/>
    </location>
</feature>
<keyword evidence="3" id="KW-0862">Zinc</keyword>
<feature type="coiled-coil region" evidence="4">
    <location>
        <begin position="1442"/>
        <end position="1469"/>
    </location>
</feature>
<feature type="zinc finger region" description="C3H1-type" evidence="3">
    <location>
        <begin position="3410"/>
        <end position="3433"/>
    </location>
</feature>
<evidence type="ECO:0000313" key="9">
    <source>
        <dbReference type="EMBL" id="CAL4790365.1"/>
    </source>
</evidence>
<dbReference type="EMBL" id="CAMXCT010003212">
    <property type="protein sequence ID" value="CAI4003053.1"/>
    <property type="molecule type" value="Genomic_DNA"/>
</dbReference>
<keyword evidence="10" id="KW-1185">Reference proteome</keyword>
<evidence type="ECO:0000259" key="7">
    <source>
        <dbReference type="PROSITE" id="PS50879"/>
    </source>
</evidence>
<dbReference type="InterPro" id="IPR036691">
    <property type="entry name" value="Endo/exonu/phosph_ase_sf"/>
</dbReference>
<dbReference type="EMBL" id="CAMXCT030003212">
    <property type="protein sequence ID" value="CAL4790365.1"/>
    <property type="molecule type" value="Genomic_DNA"/>
</dbReference>
<evidence type="ECO:0000256" key="1">
    <source>
        <dbReference type="ARBA" id="ARBA00022603"/>
    </source>
</evidence>
<reference evidence="9 10" key="2">
    <citation type="submission" date="2024-05" db="EMBL/GenBank/DDBJ databases">
        <authorList>
            <person name="Chen Y."/>
            <person name="Shah S."/>
            <person name="Dougan E. K."/>
            <person name="Thang M."/>
            <person name="Chan C."/>
        </authorList>
    </citation>
    <scope>NUCLEOTIDE SEQUENCE [LARGE SCALE GENOMIC DNA]</scope>
</reference>
<dbReference type="Gene3D" id="3.60.10.10">
    <property type="entry name" value="Endonuclease/exonuclease/phosphatase"/>
    <property type="match status" value="1"/>
</dbReference>
<organism evidence="8">
    <name type="scientific">Cladocopium goreaui</name>
    <dbReference type="NCBI Taxonomy" id="2562237"/>
    <lineage>
        <taxon>Eukaryota</taxon>
        <taxon>Sar</taxon>
        <taxon>Alveolata</taxon>
        <taxon>Dinophyceae</taxon>
        <taxon>Suessiales</taxon>
        <taxon>Symbiodiniaceae</taxon>
        <taxon>Cladocopium</taxon>
    </lineage>
</organism>
<dbReference type="InterPro" id="IPR002156">
    <property type="entry name" value="RNaseH_domain"/>
</dbReference>
<dbReference type="Pfam" id="PF03372">
    <property type="entry name" value="Exo_endo_phos"/>
    <property type="match status" value="1"/>
</dbReference>
<feature type="region of interest" description="Disordered" evidence="5">
    <location>
        <begin position="3347"/>
        <end position="3366"/>
    </location>
</feature>
<feature type="domain" description="C3H1-type" evidence="6">
    <location>
        <begin position="3410"/>
        <end position="3433"/>
    </location>
</feature>
<dbReference type="PROSITE" id="PS50879">
    <property type="entry name" value="RNASE_H_1"/>
    <property type="match status" value="1"/>
</dbReference>
<dbReference type="Pfam" id="PF00145">
    <property type="entry name" value="DNA_methylase"/>
    <property type="match status" value="1"/>
</dbReference>
<dbReference type="InterPro" id="IPR000571">
    <property type="entry name" value="Znf_CCCH"/>
</dbReference>
<evidence type="ECO:0008006" key="11">
    <source>
        <dbReference type="Google" id="ProtNLM"/>
    </source>
</evidence>
<dbReference type="InterPro" id="IPR000477">
    <property type="entry name" value="RT_dom"/>
</dbReference>
<dbReference type="GO" id="GO:0003676">
    <property type="term" value="F:nucleic acid binding"/>
    <property type="evidence" value="ECO:0007669"/>
    <property type="project" value="InterPro"/>
</dbReference>
<dbReference type="OrthoDB" id="423732at2759"/>
<evidence type="ECO:0000313" key="8">
    <source>
        <dbReference type="EMBL" id="CAI4003053.1"/>
    </source>
</evidence>
<evidence type="ECO:0000256" key="4">
    <source>
        <dbReference type="SAM" id="Coils"/>
    </source>
</evidence>
<accession>A0A9P1G7L8</accession>
<feature type="region of interest" description="Disordered" evidence="5">
    <location>
        <begin position="136"/>
        <end position="155"/>
    </location>
</feature>
<dbReference type="SUPFAM" id="SSF53098">
    <property type="entry name" value="Ribonuclease H-like"/>
    <property type="match status" value="1"/>
</dbReference>
<sequence>MTTSSEKLTPETRRVGRVGAARWSMFLAPKCQVDNSPSCLASLPAPRLAPRVFAERFFSSVYRYFKTILQVSWYPRNLLATKGEDGDVDQQDYFDVALAAIFGYDTDFFEECFPGLIFTVFQRWVLRVNECVRDASGDSNNETNQSGQSGQSGDEEMKAVAFQDSVVKPAPSSAIEIAETAVHHSRPSREAPAGLYLDPCLFYSYTAGCAKGEECEYSHSIHADQVAVPEAKRRGQARFRIKKRLNQHFAAQSLYEVHQELQQVMTTSSEKLTPETRRVGRVGAARWSIDPAGRSPGTKLWVDGHLPSGRVLTGIGFKVTSLSPPTMTVDHHTWVHVLPDSTFADPSRVIEVCAGLGGFSKEASRAGFSMLCGVDMNKVWKPLFEALHAGAQLIVGDLNEVQVASALAAKGGFFSTMLAGVACQPHSLLGDRRGMADARASSLPRALSLAWTLQCSLLVLECVPEIQGDLEVQQLLRQFALATGYRISQQVISLQHGWCTKRARWFCVLAAPLLGLCELKDLPVSNSHQHVQDVMPGIRNWPPEDHAQIDLNLYELSKFHAYAAGGIESLYLHPQEMWALMGGVPGIDVGCNLRLAMAGIGQAVSPLVGVWVLSQLRRHFDVFFGIVPQCDPEQVLAGYMSDLVTTCQRRWPSPIPPTVPATGDQEDPIEEDQPHIQVHVRWLTETAAPIAISCPSGTTGHELLEAEQVLTGAAAELMMWSSAQALDLSLPLQQGAEIGIAPKGFANGPKAEVAVPCCLSPQDVLAECHEEPGHDWNVYAVSSLAQLTIKRESHMSKIEREAILCLQGPVWGDDELLAGFQHIALHTDKDQHVHVWDPLLVTGLTITPDGATWAQLCASLGSVATVITAAMVDKHWYPLVWRMDDELVMLFTCGVVPAHVEVFEGLAKMVGLRRGVDGLWNNKLVPFVLGGHCGALALTFARHLLWGEAFPTTFDQLEKQAGQLRRCFAAELGEMCIRPQLAALGLSVADQLATVLCDHGAEPSESMQRAKDVIQHLGEDSVNSALQVPNVWRELKRLANQQRPPLVLIRPSELQRAIEKRGGTYQVGSKRQKKTKGNGKGKTVQSILDPTLLRLEAGLFQDSQGHALAQLALAQIGPQASGVVLLNQVMAEPYLKAGTCMSAGSLGLFVVDSTVPVVTTLAVSSVRVPLLCTANGEPVLVDGLLYQLGALSVQRAPPTIGCEIQAVAFSGFDGVFLEPRSLDGKKPSDQFQVIWMPKADLTQLMMQRQSLPAICGLARMGNKLGLRCLVSDVAQVYAKVKPGQIYLPAGSKCSYLVGPFPFGTLKASVAHALASCGWVARPIQPVGTHDQVQGLLFRVHAVQSPPAKVLHMQHGDVVVTQEGSPPANMPAAPRVLASPAMVTKGQEIDHLQLNDPWAPAVKHAKVGPVPIPIGNPLEDMEHRVVQAVMAQLPPKGMDIDPEEGQHARVAKLEQQMQELQHNTAQLGHTLQQQHGEHTQQLQEVHSQLQQQHKHFDAAIQAQAGQIQGFQDSFQEQFRQQVVHQQNMLDGMFQKQMHQFESLLSKRARQELLAIWIAGLSWVGALWGESDRLSRRQAGTLDVLPAHKRAAPGQQREVCPDGISAVLVGVSVRWFHTWILGMSLVGLSHRLLAIWIAGLSWVGAWLGESDKLGRQQAGTFEVLSSHKCAAPGQQRVSCLDGISAVLVGAGFRWFHIFCHIFAVLGSLVLPVSTSVGASPMQVKSQPGVRKVARHLPGHSWSTMRRRGGFQWLLWVLVWCGLSRIGEAAHPGPNTGSQTWSFGIANPSGLNSKVDQVAHQEGQAWVFSETQLSKQGFWSFREGMQCLQTKWKYLVPGAPCPPRRNGQAGNHSGVLLCSQYPARALPNGFDSDSFATGRIQVAGMMVDSIWVTIGMLYGVPCNATHQFARYQTETYLAELVERVGFQTAGPRIICGDFNYAVHELSQLQRLTDCGFREVQDLWAWRQGVSVSPTGRGSKRIDHMWISPELQGLLQRVHIAWDKWADHATVEATFGCQGLRQVSQVWAQPLPFPWPTNWDCQVDFARDDDPTIAYAKVWRQLETQARSRQAQQGCHVTRAQCGRAQTLQPTARPWQGSPVKKARHGELQPTYYGISLQHARFFKQLRRLQALSQQLAQGLQTWNAQLNAQETWKAIRKASGFPGGFGAWWAEHGLGFARPTSPVLPFFLPGLGFVQELFQGFQAFVKHFEAKLAKQRYQFGKQRRMADMNVVFQDCKSTPPPAVETLLDRISVGIEEVRPEDSSVVLVSPTVLLPGLPVVVQGRAMEVVAHDHDQVWVDSVDGLEAGQVLTQEKVIMTDDDILLRFRDAWEPRWNKQAHVLPGQWDQICGFVERVLPRVSWPISPWTPDRFGSLVQQKKSEAAKGPDGVACGFVASLAKTPQAQTVEEYRPVTVYSLLYRIWSSARAKEALQVLAGLVPQSVQGGLPARQARSVWYTTAQFLESALVDNVPLHGILMDIRKCFNAIPRFPLWCALQVLGFPMGVLRAWVAFVAGQTRRFKVRMSTGEPVHSNCGLPEGCALSVFGMVVIDWILDLWLQATQPGVGLHAFIDDWGVLFSSQEQFHGVWQSGLDFTSALDLELDFRKTKVWSTEGVARRAYRAHAFQVTLAARNLGAHQNFSRHSWNATLRARLQGMPDVWTKLKASLSPYKVKLQAVRMLAWPRALHGISVVHLGATHFKQLRTGVVRAVQAERKGANPMLHLACHNLVTDPEAWAITQTLRDARELGGFEKVDAMLALFAAPDLDLPSNGLTAVLLARMQRLGWAVSTSGLVQDRYGSFSVVQLPWDELFLRVSLSWGTVLGMEVAHRESFQGIELADVQAVQAALAGFGTADQVYLRCHLDGTLYTQNGRAHFKAEADGTCPWCEQKVDVFVDGTAAKPREPRLRYAAWAVTLAEAGSLTNTLLLGGHVQGLCQTPFRAELTAVFWALHWARQMNKQVRIWTDCLGVLRGLQRILRGQPVRINRAHSDLWLKIQSLFEDWTVEAVQVIKVVSHCDISKAESPVEEWAFWHNELTDRAASQINETREKAFWDIWEGLAVALEKHRQLHRAILLVLLNSGRKAHMAEQQQGKMPSPAPRSQPTLQVPMPVAPATWRFPDKMVRRYGEVNTRMMYQWWSAVGTAYLEGPAPLAMISGLQLFWDFYQVTKYPGPWVYRKRWYAQEQEVPLQGQLSWGHRIKPFLLLWKAFLGHHSIKVPQKMAKPHAVAISHWVVCYRLRMPPEKLAECDAAIFEQLHRQAATAADFQLIEPARTGSVYEYFLNILQVSWYAPGNLLATKGEDGDVDRQDYFDVALAAIFFYDTDFFEECFPGLIFTVFQRWVLRVNECVRDVSGDSNKETNQSGQSGQSGDEEMKAVAFQDSVVKSAPSSAMEIAETAVHHSRPSREAPAGLYLDPCLFYSYTAGCAKGEECEYSHSIHADQVAVPEAKRRGQARLRIKKRLNQHFAAQSLYEVHQELQQEARQGSYAKHLIRRHLTGIDSSTSARLATSGASVASGASAASAASSASAASGALAST</sequence>
<feature type="domain" description="RNase H type-1" evidence="7">
    <location>
        <begin position="2881"/>
        <end position="3040"/>
    </location>
</feature>
<dbReference type="InterPro" id="IPR005135">
    <property type="entry name" value="Endo/exonuclease/phosphatase"/>
</dbReference>
<dbReference type="InterPro" id="IPR001525">
    <property type="entry name" value="C5_MeTfrase"/>
</dbReference>
<dbReference type="Gene3D" id="3.30.420.10">
    <property type="entry name" value="Ribonuclease H-like superfamily/Ribonuclease H"/>
    <property type="match status" value="1"/>
</dbReference>
<proteinExistence type="predicted"/>
<dbReference type="Proteomes" id="UP001152797">
    <property type="component" value="Unassembled WGS sequence"/>
</dbReference>
<evidence type="ECO:0000256" key="2">
    <source>
        <dbReference type="ARBA" id="ARBA00022679"/>
    </source>
</evidence>
<feature type="compositionally biased region" description="Polar residues" evidence="5">
    <location>
        <begin position="137"/>
        <end position="152"/>
    </location>
</feature>
<dbReference type="GO" id="GO:0008270">
    <property type="term" value="F:zinc ion binding"/>
    <property type="evidence" value="ECO:0007669"/>
    <property type="project" value="UniProtKB-KW"/>
</dbReference>
<dbReference type="GO" id="GO:0004523">
    <property type="term" value="F:RNA-DNA hybrid ribonuclease activity"/>
    <property type="evidence" value="ECO:0007669"/>
    <property type="project" value="InterPro"/>
</dbReference>
<comment type="caution">
    <text evidence="8">The sequence shown here is derived from an EMBL/GenBank/DDBJ whole genome shotgun (WGS) entry which is preliminary data.</text>
</comment>
<feature type="compositionally biased region" description="Basic residues" evidence="5">
    <location>
        <begin position="1070"/>
        <end position="1079"/>
    </location>
</feature>
<keyword evidence="1" id="KW-0489">Methyltransferase</keyword>
<dbReference type="InterPro" id="IPR012337">
    <property type="entry name" value="RNaseH-like_sf"/>
</dbReference>
<dbReference type="Pfam" id="PF00078">
    <property type="entry name" value="RVT_1"/>
    <property type="match status" value="1"/>
</dbReference>
<dbReference type="GO" id="GO:0032259">
    <property type="term" value="P:methylation"/>
    <property type="evidence" value="ECO:0007669"/>
    <property type="project" value="UniProtKB-KW"/>
</dbReference>
<feature type="domain" description="C3H1-type" evidence="6">
    <location>
        <begin position="199"/>
        <end position="222"/>
    </location>
</feature>
<dbReference type="EMBL" id="CAMXCT020003212">
    <property type="protein sequence ID" value="CAL1156428.1"/>
    <property type="molecule type" value="Genomic_DNA"/>
</dbReference>
<dbReference type="InterPro" id="IPR036397">
    <property type="entry name" value="RNaseH_sf"/>
</dbReference>
<keyword evidence="3" id="KW-0863">Zinc-finger</keyword>
<dbReference type="InterPro" id="IPR029063">
    <property type="entry name" value="SAM-dependent_MTases_sf"/>
</dbReference>
<evidence type="ECO:0000259" key="6">
    <source>
        <dbReference type="PROSITE" id="PS50103"/>
    </source>
</evidence>
<dbReference type="Gene3D" id="3.40.50.150">
    <property type="entry name" value="Vaccinia Virus protein VP39"/>
    <property type="match status" value="1"/>
</dbReference>
<evidence type="ECO:0000256" key="5">
    <source>
        <dbReference type="SAM" id="MobiDB-lite"/>
    </source>
</evidence>
<gene>
    <name evidence="8" type="ORF">C1SCF055_LOCUS28951</name>
</gene>
<evidence type="ECO:0000256" key="3">
    <source>
        <dbReference type="PROSITE-ProRule" id="PRU00723"/>
    </source>
</evidence>
<keyword evidence="3" id="KW-0479">Metal-binding</keyword>
<dbReference type="SUPFAM" id="SSF56219">
    <property type="entry name" value="DNase I-like"/>
    <property type="match status" value="1"/>
</dbReference>
<dbReference type="GO" id="GO:0008168">
    <property type="term" value="F:methyltransferase activity"/>
    <property type="evidence" value="ECO:0007669"/>
    <property type="project" value="UniProtKB-KW"/>
</dbReference>
<keyword evidence="2" id="KW-0808">Transferase</keyword>
<feature type="zinc finger region" description="C3H1-type" evidence="3">
    <location>
        <begin position="199"/>
        <end position="222"/>
    </location>
</feature>
<dbReference type="PROSITE" id="PS50103">
    <property type="entry name" value="ZF_C3H1"/>
    <property type="match status" value="2"/>
</dbReference>
<keyword evidence="4" id="KW-0175">Coiled coil</keyword>
<evidence type="ECO:0000313" key="10">
    <source>
        <dbReference type="Proteomes" id="UP001152797"/>
    </source>
</evidence>
<name>A0A9P1G7L8_9DINO</name>
<protein>
    <recommendedName>
        <fullName evidence="11">C3H1-type domain-containing protein</fullName>
    </recommendedName>
</protein>
<feature type="compositionally biased region" description="Polar residues" evidence="5">
    <location>
        <begin position="3353"/>
        <end position="3363"/>
    </location>
</feature>
<dbReference type="SUPFAM" id="SSF53335">
    <property type="entry name" value="S-adenosyl-L-methionine-dependent methyltransferases"/>
    <property type="match status" value="1"/>
</dbReference>